<keyword evidence="2" id="KW-0812">Transmembrane</keyword>
<feature type="transmembrane region" description="Helical" evidence="2">
    <location>
        <begin position="43"/>
        <end position="65"/>
    </location>
</feature>
<evidence type="ECO:0008006" key="5">
    <source>
        <dbReference type="Google" id="ProtNLM"/>
    </source>
</evidence>
<dbReference type="Pfam" id="PF11283">
    <property type="entry name" value="DUF3084"/>
    <property type="match status" value="1"/>
</dbReference>
<evidence type="ECO:0000313" key="4">
    <source>
        <dbReference type="Proteomes" id="UP000639973"/>
    </source>
</evidence>
<dbReference type="InterPro" id="IPR021435">
    <property type="entry name" value="DUF3084"/>
</dbReference>
<evidence type="ECO:0000256" key="1">
    <source>
        <dbReference type="SAM" id="MobiDB-lite"/>
    </source>
</evidence>
<gene>
    <name evidence="3" type="ORF">GCM10010840_31230</name>
</gene>
<proteinExistence type="predicted"/>
<dbReference type="RefSeq" id="WP_188973620.1">
    <property type="nucleotide sequence ID" value="NZ_BMOL01000019.1"/>
</dbReference>
<evidence type="ECO:0000256" key="2">
    <source>
        <dbReference type="SAM" id="Phobius"/>
    </source>
</evidence>
<reference evidence="4" key="1">
    <citation type="journal article" date="2019" name="Int. J. Syst. Evol. Microbiol.">
        <title>The Global Catalogue of Microorganisms (GCM) 10K type strain sequencing project: providing services to taxonomists for standard genome sequencing and annotation.</title>
        <authorList>
            <consortium name="The Broad Institute Genomics Platform"/>
            <consortium name="The Broad Institute Genome Sequencing Center for Infectious Disease"/>
            <person name="Wu L."/>
            <person name="Ma J."/>
        </authorList>
    </citation>
    <scope>NUCLEOTIDE SEQUENCE [LARGE SCALE GENOMIC DNA]</scope>
    <source>
        <strain evidence="4">JCM 15442</strain>
    </source>
</reference>
<dbReference type="Proteomes" id="UP000639973">
    <property type="component" value="Unassembled WGS sequence"/>
</dbReference>
<keyword evidence="2" id="KW-0472">Membrane</keyword>
<dbReference type="SUPFAM" id="SSF57997">
    <property type="entry name" value="Tropomyosin"/>
    <property type="match status" value="1"/>
</dbReference>
<evidence type="ECO:0000313" key="3">
    <source>
        <dbReference type="EMBL" id="GGL90933.1"/>
    </source>
</evidence>
<protein>
    <recommendedName>
        <fullName evidence="5">DUF3084 domain-containing protein</fullName>
    </recommendedName>
</protein>
<feature type="region of interest" description="Disordered" evidence="1">
    <location>
        <begin position="314"/>
        <end position="360"/>
    </location>
</feature>
<dbReference type="EMBL" id="BMOL01000019">
    <property type="protein sequence ID" value="GGL90933.1"/>
    <property type="molecule type" value="Genomic_DNA"/>
</dbReference>
<feature type="region of interest" description="Disordered" evidence="1">
    <location>
        <begin position="208"/>
        <end position="227"/>
    </location>
</feature>
<accession>A0ABQ2GEI2</accession>
<dbReference type="PANTHER" id="PTHR43941:SF1">
    <property type="entry name" value="STRUCTURAL MAINTENANCE OF CHROMOSOMES PROTEIN 2"/>
    <property type="match status" value="1"/>
</dbReference>
<dbReference type="PANTHER" id="PTHR43941">
    <property type="entry name" value="STRUCTURAL MAINTENANCE OF CHROMOSOMES PROTEIN 2"/>
    <property type="match status" value="1"/>
</dbReference>
<sequence>MLWLFLPFVVVLSGVVAYAADTIARKAGRKHIRLFGLRPKTTALLVAVLSGMAISAASLAAFLLLNRSAVATIAEADQLRPRIESLRKEVGAVQGELKSVQQERDQAQREADRSAQLQAQAEERLRQTRSQLEAARTAEKTLREEAKTLQGQVDEQTATLRTLEERAAENRKKLAASETALKASRARAQTLDSQVVELNTRVALAEQEAQSAQERADGAQATAQAEQDRAVAAQATAQAEQNRALTAQATAAKQVKAAQASVAQARRDAAAQIKAAGKQVTDLKAQVSTLEQSRKKAAVDLATAQAAARSAQQVRDQLGAERDRLSAQRDTLVADQARVTRERDQAARERAQATADRDKVRRDLTALQQQQRQLQASNDELKNSNDSLARALADARASLGKLQDENLSSRTELSASRNTDLAYPKNELVYAAVVPGVRNLDQFLRDAAASAQLRGARGTGGAPSVRLSGGARTVLETKLRGLNVSTFVQCRAAQNAAVGFPVDLSCDARPNTVLYRGGEVIRRVNVTLSSDPRAMQDQISDLVKDAVTDITARGVPSEYILNKGLDVSELVTLLDRLGKRSGSTAVVGVAAREDVRPSMRVDLYPVLP</sequence>
<keyword evidence="4" id="KW-1185">Reference proteome</keyword>
<keyword evidence="2" id="KW-1133">Transmembrane helix</keyword>
<organism evidence="3 4">
    <name type="scientific">Deinococcus aerolatus</name>
    <dbReference type="NCBI Taxonomy" id="522487"/>
    <lineage>
        <taxon>Bacteria</taxon>
        <taxon>Thermotogati</taxon>
        <taxon>Deinococcota</taxon>
        <taxon>Deinococci</taxon>
        <taxon>Deinococcales</taxon>
        <taxon>Deinococcaceae</taxon>
        <taxon>Deinococcus</taxon>
    </lineage>
</organism>
<feature type="compositionally biased region" description="Basic and acidic residues" evidence="1">
    <location>
        <begin position="318"/>
        <end position="327"/>
    </location>
</feature>
<comment type="caution">
    <text evidence="3">The sequence shown here is derived from an EMBL/GenBank/DDBJ whole genome shotgun (WGS) entry which is preliminary data.</text>
</comment>
<feature type="compositionally biased region" description="Basic and acidic residues" evidence="1">
    <location>
        <begin position="338"/>
        <end position="360"/>
    </location>
</feature>
<name>A0ABQ2GEI2_9DEIO</name>